<evidence type="ECO:0000259" key="2">
    <source>
        <dbReference type="Pfam" id="PF07727"/>
    </source>
</evidence>
<dbReference type="InterPro" id="IPR013103">
    <property type="entry name" value="RVT_2"/>
</dbReference>
<accession>A0AAW2N5B0</accession>
<comment type="caution">
    <text evidence="3">The sequence shown here is derived from an EMBL/GenBank/DDBJ whole genome shotgun (WGS) entry which is preliminary data.</text>
</comment>
<feature type="non-terminal residue" evidence="3">
    <location>
        <position position="1"/>
    </location>
</feature>
<dbReference type="PANTHER" id="PTHR11439:SF511">
    <property type="match status" value="1"/>
</dbReference>
<dbReference type="InterPro" id="IPR043502">
    <property type="entry name" value="DNA/RNA_pol_sf"/>
</dbReference>
<sequence length="441" mass="48660">DSILSSCPLPLVSSDSIDITPGSLDNFSTTPIELPNLTPSIDQSSSDIQPQTTTLNTPPLRRSFSDAVNHVEWRNVMSAELEALERNNTWQLIPLPPRKQARLQMGLQDQASYSWVCRTLQSTPCSESFYPNRRGRLYRQFLPYSKDCHAATKGWPLQQMDVNNAFLHGYLDEDLYMIPPEGYHVESGLPIASGLLVLLVYVDDILVTGPFMDEIKSVKDYLHALFAIKDIGDVNYFLGLEIARNSTGIYVAQTKYVSDIITDVGLVNAKSVSTPLPQGLKLSAECGGLLSNPDSYWSGFCIFLGDALVSWKTKKQSTVSCSTTEAEYHSMAATAAIHITANLVFHERTKHIQMDCHIVRDAFKEGFIVPTYVRSSIQFADIFTKPLPSKVFAFLSSKLDLVSLAPSPTCGGAVESSDLDEYLQQPVIADTGIDMSLIEAG</sequence>
<protein>
    <submittedName>
        <fullName evidence="3">Retrovirus-related Pol polyprotein from transposon RE1</fullName>
    </submittedName>
</protein>
<dbReference type="CDD" id="cd09272">
    <property type="entry name" value="RNase_HI_RT_Ty1"/>
    <property type="match status" value="1"/>
</dbReference>
<feature type="compositionally biased region" description="Low complexity" evidence="1">
    <location>
        <begin position="38"/>
        <end position="60"/>
    </location>
</feature>
<dbReference type="PANTHER" id="PTHR11439">
    <property type="entry name" value="GAG-POL-RELATED RETROTRANSPOSON"/>
    <property type="match status" value="1"/>
</dbReference>
<proteinExistence type="predicted"/>
<gene>
    <name evidence="3" type="ORF">Sangu_1438800</name>
</gene>
<feature type="region of interest" description="Disordered" evidence="1">
    <location>
        <begin position="35"/>
        <end position="61"/>
    </location>
</feature>
<dbReference type="SUPFAM" id="SSF56672">
    <property type="entry name" value="DNA/RNA polymerases"/>
    <property type="match status" value="1"/>
</dbReference>
<dbReference type="Pfam" id="PF07727">
    <property type="entry name" value="RVT_2"/>
    <property type="match status" value="1"/>
</dbReference>
<organism evidence="3">
    <name type="scientific">Sesamum angustifolium</name>
    <dbReference type="NCBI Taxonomy" id="2727405"/>
    <lineage>
        <taxon>Eukaryota</taxon>
        <taxon>Viridiplantae</taxon>
        <taxon>Streptophyta</taxon>
        <taxon>Embryophyta</taxon>
        <taxon>Tracheophyta</taxon>
        <taxon>Spermatophyta</taxon>
        <taxon>Magnoliopsida</taxon>
        <taxon>eudicotyledons</taxon>
        <taxon>Gunneridae</taxon>
        <taxon>Pentapetalae</taxon>
        <taxon>asterids</taxon>
        <taxon>lamiids</taxon>
        <taxon>Lamiales</taxon>
        <taxon>Pedaliaceae</taxon>
        <taxon>Sesamum</taxon>
    </lineage>
</organism>
<dbReference type="AlphaFoldDB" id="A0AAW2N5B0"/>
<dbReference type="EMBL" id="JACGWK010000008">
    <property type="protein sequence ID" value="KAL0339167.1"/>
    <property type="molecule type" value="Genomic_DNA"/>
</dbReference>
<evidence type="ECO:0000256" key="1">
    <source>
        <dbReference type="SAM" id="MobiDB-lite"/>
    </source>
</evidence>
<name>A0AAW2N5B0_9LAMI</name>
<evidence type="ECO:0000313" key="3">
    <source>
        <dbReference type="EMBL" id="KAL0339167.1"/>
    </source>
</evidence>
<reference evidence="3" key="1">
    <citation type="submission" date="2020-06" db="EMBL/GenBank/DDBJ databases">
        <authorList>
            <person name="Li T."/>
            <person name="Hu X."/>
            <person name="Zhang T."/>
            <person name="Song X."/>
            <person name="Zhang H."/>
            <person name="Dai N."/>
            <person name="Sheng W."/>
            <person name="Hou X."/>
            <person name="Wei L."/>
        </authorList>
    </citation>
    <scope>NUCLEOTIDE SEQUENCE</scope>
    <source>
        <strain evidence="3">G01</strain>
        <tissue evidence="3">Leaf</tissue>
    </source>
</reference>
<feature type="domain" description="Reverse transcriptase Ty1/copia-type" evidence="2">
    <location>
        <begin position="194"/>
        <end position="276"/>
    </location>
</feature>
<reference evidence="3" key="2">
    <citation type="journal article" date="2024" name="Plant">
        <title>Genomic evolution and insights into agronomic trait innovations of Sesamum species.</title>
        <authorList>
            <person name="Miao H."/>
            <person name="Wang L."/>
            <person name="Qu L."/>
            <person name="Liu H."/>
            <person name="Sun Y."/>
            <person name="Le M."/>
            <person name="Wang Q."/>
            <person name="Wei S."/>
            <person name="Zheng Y."/>
            <person name="Lin W."/>
            <person name="Duan Y."/>
            <person name="Cao H."/>
            <person name="Xiong S."/>
            <person name="Wang X."/>
            <person name="Wei L."/>
            <person name="Li C."/>
            <person name="Ma Q."/>
            <person name="Ju M."/>
            <person name="Zhao R."/>
            <person name="Li G."/>
            <person name="Mu C."/>
            <person name="Tian Q."/>
            <person name="Mei H."/>
            <person name="Zhang T."/>
            <person name="Gao T."/>
            <person name="Zhang H."/>
        </authorList>
    </citation>
    <scope>NUCLEOTIDE SEQUENCE</scope>
    <source>
        <strain evidence="3">G01</strain>
    </source>
</reference>